<evidence type="ECO:0000256" key="1">
    <source>
        <dbReference type="SAM" id="Phobius"/>
    </source>
</evidence>
<reference evidence="3" key="1">
    <citation type="journal article" date="2019" name="Int. J. Syst. Evol. Microbiol.">
        <title>The Global Catalogue of Microorganisms (GCM) 10K type strain sequencing project: providing services to taxonomists for standard genome sequencing and annotation.</title>
        <authorList>
            <consortium name="The Broad Institute Genomics Platform"/>
            <consortium name="The Broad Institute Genome Sequencing Center for Infectious Disease"/>
            <person name="Wu L."/>
            <person name="Ma J."/>
        </authorList>
    </citation>
    <scope>NUCLEOTIDE SEQUENCE [LARGE SCALE GENOMIC DNA]</scope>
    <source>
        <strain evidence="3">JCM 17217</strain>
    </source>
</reference>
<feature type="transmembrane region" description="Helical" evidence="1">
    <location>
        <begin position="138"/>
        <end position="157"/>
    </location>
</feature>
<evidence type="ECO:0000313" key="3">
    <source>
        <dbReference type="Proteomes" id="UP001501556"/>
    </source>
</evidence>
<gene>
    <name evidence="2" type="ORF">GCM10022407_20170</name>
</gene>
<keyword evidence="1" id="KW-0472">Membrane</keyword>
<dbReference type="Pfam" id="PF22503">
    <property type="entry name" value="DUF6992"/>
    <property type="match status" value="1"/>
</dbReference>
<dbReference type="Proteomes" id="UP001501556">
    <property type="component" value="Unassembled WGS sequence"/>
</dbReference>
<accession>A0ABP7Q132</accession>
<sequence length="169" mass="18587">MPAITAAELAALHHARELLLGQGLAVLAAWVLLNLLGSGYRLARADRRHAPYYFHGMNVAWAFINAGLALWGIWHLRLTAPAGLRLADLVQAQLFNENVFLLNAGLDAAYIMTGYYLRAQARVPGQPLPARLLGFGHSLWVQGGFLLVFDVAMWSLLHSQGKAWLPQLP</sequence>
<feature type="transmembrane region" description="Helical" evidence="1">
    <location>
        <begin position="99"/>
        <end position="117"/>
    </location>
</feature>
<feature type="transmembrane region" description="Helical" evidence="1">
    <location>
        <begin position="20"/>
        <end position="40"/>
    </location>
</feature>
<keyword evidence="3" id="KW-1185">Reference proteome</keyword>
<dbReference type="InterPro" id="IPR054261">
    <property type="entry name" value="DUF6992"/>
</dbReference>
<comment type="caution">
    <text evidence="2">The sequence shown here is derived from an EMBL/GenBank/DDBJ whole genome shotgun (WGS) entry which is preliminary data.</text>
</comment>
<protein>
    <submittedName>
        <fullName evidence="2">Uncharacterized protein</fullName>
    </submittedName>
</protein>
<keyword evidence="1" id="KW-1133">Transmembrane helix</keyword>
<feature type="transmembrane region" description="Helical" evidence="1">
    <location>
        <begin position="52"/>
        <end position="74"/>
    </location>
</feature>
<evidence type="ECO:0000313" key="2">
    <source>
        <dbReference type="EMBL" id="GAA3974443.1"/>
    </source>
</evidence>
<dbReference type="EMBL" id="BAABDI010000012">
    <property type="protein sequence ID" value="GAA3974443.1"/>
    <property type="molecule type" value="Genomic_DNA"/>
</dbReference>
<proteinExistence type="predicted"/>
<name>A0ABP7Q132_9BACT</name>
<dbReference type="RefSeq" id="WP_345123766.1">
    <property type="nucleotide sequence ID" value="NZ_BAABDI010000012.1"/>
</dbReference>
<organism evidence="2 3">
    <name type="scientific">Hymenobacter antarcticus</name>
    <dbReference type="NCBI Taxonomy" id="486270"/>
    <lineage>
        <taxon>Bacteria</taxon>
        <taxon>Pseudomonadati</taxon>
        <taxon>Bacteroidota</taxon>
        <taxon>Cytophagia</taxon>
        <taxon>Cytophagales</taxon>
        <taxon>Hymenobacteraceae</taxon>
        <taxon>Hymenobacter</taxon>
    </lineage>
</organism>
<keyword evidence="1" id="KW-0812">Transmembrane</keyword>